<dbReference type="InterPro" id="IPR001680">
    <property type="entry name" value="WD40_rpt"/>
</dbReference>
<dbReference type="Pfam" id="PF00400">
    <property type="entry name" value="WD40"/>
    <property type="match status" value="3"/>
</dbReference>
<sequence length="319" mass="33836" precursor="true">MTLLFRFASFLLLTAIARTAVAQPPVTALAVTPDANRLLAASSAGVWEHRLADLVRLREIRLPLPRVSQLTFSPAGDRVAFVGGVPGEEGSIAVLSWPDAKLLATHAGGEDWLTAVAWDSSGRTLLVGGHDGVCQLLSLEENGSRLQPTRRWDAHPQGVTGASFLPGDEQLATCGVDGVLRVWQADTGEAVRGLNNHQGPIHAMALRPGAGRLPLVTTVGADRTVRFWQPTIGRMVRFARLSWRPQAVVWSPDGKLAIVAGEDGRLAFVDPETAAVVAEARTSVRWIYCLACGSAPDAGDIVQAGGEQGRLVSQAVAAE</sequence>
<gene>
    <name evidence="5" type="ORF">Pla8534_03280</name>
</gene>
<dbReference type="PANTHER" id="PTHR19848">
    <property type="entry name" value="WD40 REPEAT PROTEIN"/>
    <property type="match status" value="1"/>
</dbReference>
<feature type="chain" id="PRO_5021836512" evidence="4">
    <location>
        <begin position="23"/>
        <end position="319"/>
    </location>
</feature>
<evidence type="ECO:0000256" key="2">
    <source>
        <dbReference type="ARBA" id="ARBA00022737"/>
    </source>
</evidence>
<dbReference type="AlphaFoldDB" id="A0A518DL77"/>
<proteinExistence type="predicted"/>
<keyword evidence="2" id="KW-0677">Repeat</keyword>
<dbReference type="PANTHER" id="PTHR19848:SF8">
    <property type="entry name" value="F-BOX AND WD REPEAT DOMAIN CONTAINING 7"/>
    <property type="match status" value="1"/>
</dbReference>
<dbReference type="PROSITE" id="PS50294">
    <property type="entry name" value="WD_REPEATS_REGION"/>
    <property type="match status" value="1"/>
</dbReference>
<dbReference type="InterPro" id="IPR015943">
    <property type="entry name" value="WD40/YVTN_repeat-like_dom_sf"/>
</dbReference>
<feature type="repeat" description="WD" evidence="3">
    <location>
        <begin position="152"/>
        <end position="193"/>
    </location>
</feature>
<dbReference type="EMBL" id="CP036433">
    <property type="protein sequence ID" value="QDU92580.1"/>
    <property type="molecule type" value="Genomic_DNA"/>
</dbReference>
<evidence type="ECO:0000313" key="6">
    <source>
        <dbReference type="Proteomes" id="UP000317648"/>
    </source>
</evidence>
<dbReference type="Proteomes" id="UP000317648">
    <property type="component" value="Chromosome"/>
</dbReference>
<dbReference type="PROSITE" id="PS50082">
    <property type="entry name" value="WD_REPEATS_2"/>
    <property type="match status" value="1"/>
</dbReference>
<keyword evidence="1 3" id="KW-0853">WD repeat</keyword>
<accession>A0A518DL77</accession>
<name>A0A518DL77_9BACT</name>
<evidence type="ECO:0000313" key="5">
    <source>
        <dbReference type="EMBL" id="QDU92580.1"/>
    </source>
</evidence>
<organism evidence="5 6">
    <name type="scientific">Lignipirellula cremea</name>
    <dbReference type="NCBI Taxonomy" id="2528010"/>
    <lineage>
        <taxon>Bacteria</taxon>
        <taxon>Pseudomonadati</taxon>
        <taxon>Planctomycetota</taxon>
        <taxon>Planctomycetia</taxon>
        <taxon>Pirellulales</taxon>
        <taxon>Pirellulaceae</taxon>
        <taxon>Lignipirellula</taxon>
    </lineage>
</organism>
<evidence type="ECO:0000256" key="1">
    <source>
        <dbReference type="ARBA" id="ARBA00022574"/>
    </source>
</evidence>
<dbReference type="RefSeq" id="WP_145048654.1">
    <property type="nucleotide sequence ID" value="NZ_CP036433.1"/>
</dbReference>
<dbReference type="KEGG" id="lcre:Pla8534_03280"/>
<keyword evidence="6" id="KW-1185">Reference proteome</keyword>
<protein>
    <submittedName>
        <fullName evidence="5">WD domain, G-beta repeat</fullName>
    </submittedName>
</protein>
<dbReference type="OrthoDB" id="9805828at2"/>
<dbReference type="SMART" id="SM00320">
    <property type="entry name" value="WD40"/>
    <property type="match status" value="4"/>
</dbReference>
<reference evidence="5 6" key="1">
    <citation type="submission" date="2019-02" db="EMBL/GenBank/DDBJ databases">
        <title>Deep-cultivation of Planctomycetes and their phenomic and genomic characterization uncovers novel biology.</title>
        <authorList>
            <person name="Wiegand S."/>
            <person name="Jogler M."/>
            <person name="Boedeker C."/>
            <person name="Pinto D."/>
            <person name="Vollmers J."/>
            <person name="Rivas-Marin E."/>
            <person name="Kohn T."/>
            <person name="Peeters S.H."/>
            <person name="Heuer A."/>
            <person name="Rast P."/>
            <person name="Oberbeckmann S."/>
            <person name="Bunk B."/>
            <person name="Jeske O."/>
            <person name="Meyerdierks A."/>
            <person name="Storesund J.E."/>
            <person name="Kallscheuer N."/>
            <person name="Luecker S."/>
            <person name="Lage O.M."/>
            <person name="Pohl T."/>
            <person name="Merkel B.J."/>
            <person name="Hornburger P."/>
            <person name="Mueller R.-W."/>
            <person name="Bruemmer F."/>
            <person name="Labrenz M."/>
            <person name="Spormann A.M."/>
            <person name="Op den Camp H."/>
            <person name="Overmann J."/>
            <person name="Amann R."/>
            <person name="Jetten M.S.M."/>
            <person name="Mascher T."/>
            <person name="Medema M.H."/>
            <person name="Devos D.P."/>
            <person name="Kaster A.-K."/>
            <person name="Ovreas L."/>
            <person name="Rohde M."/>
            <person name="Galperin M.Y."/>
            <person name="Jogler C."/>
        </authorList>
    </citation>
    <scope>NUCLEOTIDE SEQUENCE [LARGE SCALE GENOMIC DNA]</scope>
    <source>
        <strain evidence="5 6">Pla85_3_4</strain>
    </source>
</reference>
<feature type="signal peptide" evidence="4">
    <location>
        <begin position="1"/>
        <end position="22"/>
    </location>
</feature>
<dbReference type="Gene3D" id="2.130.10.10">
    <property type="entry name" value="YVTN repeat-like/Quinoprotein amine dehydrogenase"/>
    <property type="match status" value="2"/>
</dbReference>
<dbReference type="InterPro" id="IPR011047">
    <property type="entry name" value="Quinoprotein_ADH-like_sf"/>
</dbReference>
<dbReference type="SUPFAM" id="SSF50998">
    <property type="entry name" value="Quinoprotein alcohol dehydrogenase-like"/>
    <property type="match status" value="1"/>
</dbReference>
<evidence type="ECO:0000256" key="3">
    <source>
        <dbReference type="PROSITE-ProRule" id="PRU00221"/>
    </source>
</evidence>
<keyword evidence="4" id="KW-0732">Signal</keyword>
<evidence type="ECO:0000256" key="4">
    <source>
        <dbReference type="SAM" id="SignalP"/>
    </source>
</evidence>